<accession>A0ABY4QU25</accession>
<keyword evidence="2" id="KW-1185">Reference proteome</keyword>
<evidence type="ECO:0000313" key="2">
    <source>
        <dbReference type="Proteomes" id="UP001056610"/>
    </source>
</evidence>
<gene>
    <name evidence="1" type="ORF">M5I08_24965</name>
</gene>
<proteinExistence type="predicted"/>
<dbReference type="RefSeq" id="WP_219070223.1">
    <property type="nucleotide sequence ID" value="NZ_CAJUXY010000079.1"/>
</dbReference>
<geneLocation type="plasmid" evidence="1 2">
    <name>unnamed</name>
</geneLocation>
<name>A0ABY4QU25_9MYCO</name>
<sequence>MDELISDADDAQARHFRPRLWLLPTGVRLAMDRPCVATEGKPGTFIVQQTVNQLPADAFVLADDVAAALAARQECVLPRDRKANPRD</sequence>
<dbReference type="Proteomes" id="UP001056610">
    <property type="component" value="Plasmid unnamed"/>
</dbReference>
<keyword evidence="1" id="KW-0614">Plasmid</keyword>
<dbReference type="EMBL" id="CP097321">
    <property type="protein sequence ID" value="UQX13458.1"/>
    <property type="molecule type" value="Genomic_DNA"/>
</dbReference>
<organism evidence="1 2">
    <name type="scientific">Candidatus Mycobacterium methanotrophicum</name>
    <dbReference type="NCBI Taxonomy" id="2943498"/>
    <lineage>
        <taxon>Bacteria</taxon>
        <taxon>Bacillati</taxon>
        <taxon>Actinomycetota</taxon>
        <taxon>Actinomycetes</taxon>
        <taxon>Mycobacteriales</taxon>
        <taxon>Mycobacteriaceae</taxon>
        <taxon>Mycobacterium</taxon>
    </lineage>
</organism>
<evidence type="ECO:0000313" key="1">
    <source>
        <dbReference type="EMBL" id="UQX13458.1"/>
    </source>
</evidence>
<protein>
    <submittedName>
        <fullName evidence="1">Uncharacterized protein</fullName>
    </submittedName>
</protein>
<reference evidence="1" key="1">
    <citation type="submission" date="2022-05" db="EMBL/GenBank/DDBJ databases">
        <title>A methanotrophic Mycobacterium dominates a cave microbial ecosystem.</title>
        <authorList>
            <person name="Van Spanning R.J.M."/>
            <person name="Guan Q."/>
            <person name="Melkonian C."/>
            <person name="Gallant J."/>
            <person name="Polerecky L."/>
            <person name="Flot J.-F."/>
            <person name="Brandt B.W."/>
            <person name="Braster M."/>
            <person name="Iturbe Espinoza P."/>
            <person name="Aerts J."/>
            <person name="Meima-Franke M."/>
            <person name="Piersma S.R."/>
            <person name="Bunduc C."/>
            <person name="Ummels R."/>
            <person name="Pain A."/>
            <person name="Fleming E.J."/>
            <person name="van der Wel N."/>
            <person name="Gherman V.D."/>
            <person name="Sarbu S.M."/>
            <person name="Bodelier P.L.E."/>
            <person name="Bitter W."/>
        </authorList>
    </citation>
    <scope>NUCLEOTIDE SEQUENCE</scope>
    <source>
        <strain evidence="1">Sulfur Cave</strain>
        <plasmid evidence="1">unnamed</plasmid>
    </source>
</reference>